<organism evidence="13 14">
    <name type="scientific">Obba rivulosa</name>
    <dbReference type="NCBI Taxonomy" id="1052685"/>
    <lineage>
        <taxon>Eukaryota</taxon>
        <taxon>Fungi</taxon>
        <taxon>Dikarya</taxon>
        <taxon>Basidiomycota</taxon>
        <taxon>Agaricomycotina</taxon>
        <taxon>Agaricomycetes</taxon>
        <taxon>Polyporales</taxon>
        <taxon>Gelatoporiaceae</taxon>
        <taxon>Obba</taxon>
    </lineage>
</organism>
<feature type="region of interest" description="Disordered" evidence="10">
    <location>
        <begin position="489"/>
        <end position="511"/>
    </location>
</feature>
<evidence type="ECO:0000256" key="5">
    <source>
        <dbReference type="ARBA" id="ARBA00020673"/>
    </source>
</evidence>
<dbReference type="OrthoDB" id="166803at2759"/>
<feature type="transmembrane region" description="Helical" evidence="11">
    <location>
        <begin position="108"/>
        <end position="127"/>
    </location>
</feature>
<protein>
    <recommendedName>
        <fullName evidence="4">Golgi apparatus membrane protein TVP38</fullName>
    </recommendedName>
    <alternativeName>
        <fullName evidence="5">Golgi apparatus membrane protein tvp38</fullName>
    </alternativeName>
</protein>
<dbReference type="AlphaFoldDB" id="A0A8E2AKB7"/>
<evidence type="ECO:0000256" key="1">
    <source>
        <dbReference type="ARBA" id="ARBA00002978"/>
    </source>
</evidence>
<keyword evidence="7 11" id="KW-1133">Transmembrane helix</keyword>
<evidence type="ECO:0000256" key="11">
    <source>
        <dbReference type="SAM" id="Phobius"/>
    </source>
</evidence>
<dbReference type="Pfam" id="PF09335">
    <property type="entry name" value="VTT_dom"/>
    <property type="match status" value="1"/>
</dbReference>
<feature type="compositionally biased region" description="Pro residues" evidence="10">
    <location>
        <begin position="494"/>
        <end position="507"/>
    </location>
</feature>
<keyword evidence="8" id="KW-0333">Golgi apparatus</keyword>
<dbReference type="InterPro" id="IPR051076">
    <property type="entry name" value="Golgi_membrane_TVP38/TMEM64"/>
</dbReference>
<evidence type="ECO:0000256" key="4">
    <source>
        <dbReference type="ARBA" id="ARBA00013533"/>
    </source>
</evidence>
<feature type="transmembrane region" description="Helical" evidence="11">
    <location>
        <begin position="300"/>
        <end position="317"/>
    </location>
</feature>
<reference evidence="13 14" key="1">
    <citation type="submission" date="2016-07" db="EMBL/GenBank/DDBJ databases">
        <title>Draft genome of the white-rot fungus Obba rivulosa 3A-2.</title>
        <authorList>
            <consortium name="DOE Joint Genome Institute"/>
            <person name="Miettinen O."/>
            <person name="Riley R."/>
            <person name="Acob R."/>
            <person name="Barry K."/>
            <person name="Cullen D."/>
            <person name="De Vries R."/>
            <person name="Hainaut M."/>
            <person name="Hatakka A."/>
            <person name="Henrissat B."/>
            <person name="Hilden K."/>
            <person name="Kuo R."/>
            <person name="Labutti K."/>
            <person name="Lipzen A."/>
            <person name="Makela M.R."/>
            <person name="Sandor L."/>
            <person name="Spatafora J.W."/>
            <person name="Grigoriev I.V."/>
            <person name="Hibbett D.S."/>
        </authorList>
    </citation>
    <scope>NUCLEOTIDE SEQUENCE [LARGE SCALE GENOMIC DNA]</scope>
    <source>
        <strain evidence="13 14">3A-2</strain>
    </source>
</reference>
<evidence type="ECO:0000256" key="9">
    <source>
        <dbReference type="ARBA" id="ARBA00023136"/>
    </source>
</evidence>
<dbReference type="PANTHER" id="PTHR47549:SF2">
    <property type="entry name" value="GOLGI APPARATUS MEMBRANE PROTEIN TVP38"/>
    <property type="match status" value="1"/>
</dbReference>
<evidence type="ECO:0000259" key="12">
    <source>
        <dbReference type="Pfam" id="PF09335"/>
    </source>
</evidence>
<evidence type="ECO:0000313" key="13">
    <source>
        <dbReference type="EMBL" id="OCH86161.1"/>
    </source>
</evidence>
<gene>
    <name evidence="13" type="ORF">OBBRIDRAFT_797454</name>
</gene>
<dbReference type="PANTHER" id="PTHR47549">
    <property type="entry name" value="GOLGI APPARATUS MEMBRANE PROTEIN TVP38-RELATED"/>
    <property type="match status" value="1"/>
</dbReference>
<accession>A0A8E2AKB7</accession>
<keyword evidence="6 11" id="KW-0812">Transmembrane</keyword>
<feature type="compositionally biased region" description="Polar residues" evidence="10">
    <location>
        <begin position="569"/>
        <end position="591"/>
    </location>
</feature>
<evidence type="ECO:0000256" key="2">
    <source>
        <dbReference type="ARBA" id="ARBA00004653"/>
    </source>
</evidence>
<evidence type="ECO:0000256" key="8">
    <source>
        <dbReference type="ARBA" id="ARBA00023034"/>
    </source>
</evidence>
<feature type="region of interest" description="Disordered" evidence="10">
    <location>
        <begin position="550"/>
        <end position="591"/>
    </location>
</feature>
<evidence type="ECO:0000256" key="7">
    <source>
        <dbReference type="ARBA" id="ARBA00022989"/>
    </source>
</evidence>
<feature type="transmembrane region" description="Helical" evidence="11">
    <location>
        <begin position="250"/>
        <end position="270"/>
    </location>
</feature>
<dbReference type="InterPro" id="IPR032816">
    <property type="entry name" value="VTT_dom"/>
</dbReference>
<evidence type="ECO:0000256" key="3">
    <source>
        <dbReference type="ARBA" id="ARBA00008640"/>
    </source>
</evidence>
<evidence type="ECO:0000313" key="14">
    <source>
        <dbReference type="Proteomes" id="UP000250043"/>
    </source>
</evidence>
<dbReference type="Proteomes" id="UP000250043">
    <property type="component" value="Unassembled WGS sequence"/>
</dbReference>
<keyword evidence="14" id="KW-1185">Reference proteome</keyword>
<feature type="domain" description="VTT" evidence="12">
    <location>
        <begin position="167"/>
        <end position="280"/>
    </location>
</feature>
<name>A0A8E2AKB7_9APHY</name>
<dbReference type="EMBL" id="KV722541">
    <property type="protein sequence ID" value="OCH86161.1"/>
    <property type="molecule type" value="Genomic_DNA"/>
</dbReference>
<evidence type="ECO:0000256" key="6">
    <source>
        <dbReference type="ARBA" id="ARBA00022692"/>
    </source>
</evidence>
<proteinExistence type="inferred from homology"/>
<comment type="similarity">
    <text evidence="3">Belongs to the TVP38/TMEM64 family.</text>
</comment>
<feature type="region of interest" description="Disordered" evidence="10">
    <location>
        <begin position="400"/>
        <end position="474"/>
    </location>
</feature>
<comment type="subcellular location">
    <subcellularLocation>
        <location evidence="2">Golgi apparatus membrane</location>
        <topology evidence="2">Multi-pass membrane protein</topology>
    </subcellularLocation>
</comment>
<feature type="transmembrane region" description="Helical" evidence="11">
    <location>
        <begin position="172"/>
        <end position="193"/>
    </location>
</feature>
<dbReference type="GO" id="GO:0000139">
    <property type="term" value="C:Golgi membrane"/>
    <property type="evidence" value="ECO:0007669"/>
    <property type="project" value="UniProtKB-SubCell"/>
</dbReference>
<feature type="compositionally biased region" description="Low complexity" evidence="10">
    <location>
        <begin position="555"/>
        <end position="568"/>
    </location>
</feature>
<feature type="transmembrane region" description="Helical" evidence="11">
    <location>
        <begin position="147"/>
        <end position="165"/>
    </location>
</feature>
<feature type="region of interest" description="Disordered" evidence="10">
    <location>
        <begin position="1"/>
        <end position="53"/>
    </location>
</feature>
<keyword evidence="9 11" id="KW-0472">Membrane</keyword>
<comment type="function">
    <text evidence="1">Golgi membrane protein involved in vesicular trafficking and spindle migration.</text>
</comment>
<sequence>MASSYPAYAGRQAPLSDIPYSGVSPNPMRYPYPPNTSQYDASTVSFQSDDSHDHDAPYTLKTRHEAVSMREISRTPSPTPSELEELRKPPIDWKAMANWRFWIRREWLWYYAAFFIATVALILFTVYHEQIVNFLKPAATWMHNLPYGWTIPIGIMFVISFPPLFGQEIVAILCGLVWGLWEGFGIVAAGTFLGELGNFYAFKYCCSARGEKLERTDTRYACLARVVRDGGFKIALIARFSAIPGHFTTAVFSTCGMSVWTFSIAAILSLPKQLVTVYLGVALEQSETGSSTRDKIVKDAVLAGTTIITFVAMWYIYKKMNDAKPLVIHDRRKARQAKLAMSSTGDRPYGGNGAVLQSTASVVFNPNVSDAEIPLTAHQQWDKNGRAIGYAADPILYVPKPQRAPSRAPAEVPLHRPEQRNELPPSGYPTNERARARPSSPPARNAYLGVGDTSPFAPPERAASPALQNPFEDPTKVQVGFSSRVQSTYLHTPPASPVSPQGPPAPYPASQTLTPAQFAAYQQGGPARAPQPMTYTQPYAPAHAYESAGAPYQTAHAHAPAEAYPHPYDSTTSVQSQAGSLPPSYSNSSLR</sequence>
<evidence type="ECO:0000256" key="10">
    <source>
        <dbReference type="SAM" id="MobiDB-lite"/>
    </source>
</evidence>
<feature type="compositionally biased region" description="Polar residues" evidence="10">
    <location>
        <begin position="35"/>
        <end position="48"/>
    </location>
</feature>